<sequence length="50" mass="5474">MGEPYPISGSHGLGLGDLLDAVVSHFGEEEEDPYDEDTIRLSIIGTTKRR</sequence>
<organism evidence="1 2">
    <name type="scientific">Staphylococcus aureus</name>
    <dbReference type="NCBI Taxonomy" id="1280"/>
    <lineage>
        <taxon>Bacteria</taxon>
        <taxon>Bacillati</taxon>
        <taxon>Bacillota</taxon>
        <taxon>Bacilli</taxon>
        <taxon>Bacillales</taxon>
        <taxon>Staphylococcaceae</taxon>
        <taxon>Staphylococcus</taxon>
    </lineage>
</organism>
<reference evidence="1 2" key="1">
    <citation type="submission" date="2018-06" db="EMBL/GenBank/DDBJ databases">
        <authorList>
            <consortium name="Pathogen Informatics"/>
            <person name="Doyle S."/>
        </authorList>
    </citation>
    <scope>NUCLEOTIDE SEQUENCE [LARGE SCALE GENOMIC DNA]</scope>
    <source>
        <strain evidence="1 2">NCTC5664</strain>
    </source>
</reference>
<accession>A0A380E1T8</accession>
<protein>
    <submittedName>
        <fullName evidence="1">GTP-binding protein EngA</fullName>
    </submittedName>
</protein>
<name>A0A380E1T8_STAAU</name>
<evidence type="ECO:0000313" key="1">
    <source>
        <dbReference type="EMBL" id="SUK94350.1"/>
    </source>
</evidence>
<evidence type="ECO:0000313" key="2">
    <source>
        <dbReference type="Proteomes" id="UP000254502"/>
    </source>
</evidence>
<proteinExistence type="predicted"/>
<dbReference type="EMBL" id="UHAQ01000004">
    <property type="protein sequence ID" value="SUK94350.1"/>
    <property type="molecule type" value="Genomic_DNA"/>
</dbReference>
<dbReference type="AlphaFoldDB" id="A0A380E1T8"/>
<gene>
    <name evidence="1" type="primary">engA_4</name>
    <name evidence="1" type="ORF">NCTC5664_03350</name>
</gene>
<dbReference type="Proteomes" id="UP000254502">
    <property type="component" value="Unassembled WGS sequence"/>
</dbReference>